<accession>A0A0F9LA22</accession>
<dbReference type="InterPro" id="IPR027417">
    <property type="entry name" value="P-loop_NTPase"/>
</dbReference>
<evidence type="ECO:0000313" key="1">
    <source>
        <dbReference type="EMBL" id="KKM60925.1"/>
    </source>
</evidence>
<dbReference type="Gene3D" id="3.40.50.300">
    <property type="entry name" value="P-loop containing nucleotide triphosphate hydrolases"/>
    <property type="match status" value="1"/>
</dbReference>
<evidence type="ECO:0008006" key="2">
    <source>
        <dbReference type="Google" id="ProtNLM"/>
    </source>
</evidence>
<name>A0A0F9LA22_9ZZZZ</name>
<protein>
    <recommendedName>
        <fullName evidence="2">Terminase large subunit gp17-like C-terminal domain-containing protein</fullName>
    </recommendedName>
</protein>
<dbReference type="Gene3D" id="3.30.420.240">
    <property type="match status" value="1"/>
</dbReference>
<proteinExistence type="predicted"/>
<organism evidence="1">
    <name type="scientific">marine sediment metagenome</name>
    <dbReference type="NCBI Taxonomy" id="412755"/>
    <lineage>
        <taxon>unclassified sequences</taxon>
        <taxon>metagenomes</taxon>
        <taxon>ecological metagenomes</taxon>
    </lineage>
</organism>
<comment type="caution">
    <text evidence="1">The sequence shown here is derived from an EMBL/GenBank/DDBJ whole genome shotgun (WGS) entry which is preliminary data.</text>
</comment>
<dbReference type="EMBL" id="LAZR01011585">
    <property type="protein sequence ID" value="KKM60925.1"/>
    <property type="molecule type" value="Genomic_DNA"/>
</dbReference>
<sequence>MIIHEVNETNFEEERKKGGLVVQEKFDSWDRLGKLKISIDEFKAKAAYLMRDPTLWSYATLKDKQNIKLSSYFFQDIIMNDRWRFVQCTAANQIGKTWGAGIIKGAHHALHTNNASVMLISRSENQAKGILDEIKWMFKRAHIDYTIFEDEVTNRFEYHIKSPDGVGTSAIRVFPPTPAILSFPATLIIMDENGFWESKVCTMSPIAFYQQCVEPRTNATKNWKHPFLTMGQIVGITNPNGQNGLAWWLRNNKEFHNYTYNWLANPNNTLEEYKKKEKSLPPIRFASVYAATYLMASGGFITLEQYLRFKAYNRQLVVQPGCQLYLGGDVAGEDPKSRNTDSSVLYAVVQVKNKNFPQNPRIGVVHRKSFPPGTPREDFYNEIDMLKKLPNVHIVKFAYDKPGVGDSVQRDLIDRGILSESQIEPLTYSLPNKSEVYLNFQQLFHQDMIEGCHIEKLQEQILALKVEQPTGSIHIKVHHKTEGVKDDEPDALANACYVAKGHVGYLESSFVSNELVVKDAPDIVSKGIKANREFEEYILKNQARVPYT</sequence>
<reference evidence="1" key="1">
    <citation type="journal article" date="2015" name="Nature">
        <title>Complex archaea that bridge the gap between prokaryotes and eukaryotes.</title>
        <authorList>
            <person name="Spang A."/>
            <person name="Saw J.H."/>
            <person name="Jorgensen S.L."/>
            <person name="Zaremba-Niedzwiedzka K."/>
            <person name="Martijn J."/>
            <person name="Lind A.E."/>
            <person name="van Eijk R."/>
            <person name="Schleper C."/>
            <person name="Guy L."/>
            <person name="Ettema T.J."/>
        </authorList>
    </citation>
    <scope>NUCLEOTIDE SEQUENCE</scope>
</reference>
<gene>
    <name evidence="1" type="ORF">LCGC14_1536930</name>
</gene>
<dbReference type="AlphaFoldDB" id="A0A0F9LA22"/>